<dbReference type="SUPFAM" id="SSF57184">
    <property type="entry name" value="Growth factor receptor domain"/>
    <property type="match status" value="1"/>
</dbReference>
<dbReference type="SMART" id="SM00261">
    <property type="entry name" value="FU"/>
    <property type="match status" value="1"/>
</dbReference>
<proteinExistence type="predicted"/>
<dbReference type="Proteomes" id="UP000011755">
    <property type="component" value="Unassembled WGS sequence"/>
</dbReference>
<organism evidence="1 2">
    <name type="scientific">Entamoeba histolytica KU27</name>
    <dbReference type="NCBI Taxonomy" id="885311"/>
    <lineage>
        <taxon>Eukaryota</taxon>
        <taxon>Amoebozoa</taxon>
        <taxon>Evosea</taxon>
        <taxon>Archamoebae</taxon>
        <taxon>Mastigamoebida</taxon>
        <taxon>Entamoebidae</taxon>
        <taxon>Entamoeba</taxon>
    </lineage>
</organism>
<sequence length="75" mass="8514">MTVIECKRGCEACDEEYHCTKCNLGYWLRKYSSKVSLCEKCPTGCLECSSPTQCSSCSKGYYLDNGMCYRLLLLL</sequence>
<evidence type="ECO:0000313" key="1">
    <source>
        <dbReference type="EMBL" id="EMD48818.1"/>
    </source>
</evidence>
<gene>
    <name evidence="1" type="ORF">EHI5A_101220</name>
</gene>
<name>M2RGU3_ENTHI</name>
<dbReference type="Gene3D" id="2.10.220.10">
    <property type="entry name" value="Hormone Receptor, Insulin-like Growth Factor Receptor 1, Chain A, domain 2"/>
    <property type="match status" value="1"/>
</dbReference>
<dbReference type="InterPro" id="IPR009030">
    <property type="entry name" value="Growth_fac_rcpt_cys_sf"/>
</dbReference>
<protein>
    <submittedName>
        <fullName evidence="1">Pro protein convertase subtilisin/kexintype 5, putative</fullName>
    </submittedName>
</protein>
<dbReference type="AlphaFoldDB" id="M2RGU3"/>
<evidence type="ECO:0000313" key="2">
    <source>
        <dbReference type="Proteomes" id="UP000011755"/>
    </source>
</evidence>
<reference evidence="1 2" key="1">
    <citation type="submission" date="2013-02" db="EMBL/GenBank/DDBJ databases">
        <authorList>
            <person name="Hannick L."/>
            <person name="Zafar N."/>
            <person name="Lorenzi H."/>
            <person name="Ali I.A."/>
            <person name="Petri W.P."/>
            <person name="Caler E."/>
        </authorList>
    </citation>
    <scope>NUCLEOTIDE SEQUENCE [LARGE SCALE GENOMIC DNA]</scope>
    <source>
        <strain evidence="1 2">KU27</strain>
    </source>
</reference>
<dbReference type="InterPro" id="IPR006212">
    <property type="entry name" value="Furin_repeat"/>
</dbReference>
<dbReference type="EMBL" id="KB443980">
    <property type="protein sequence ID" value="EMD48818.1"/>
    <property type="molecule type" value="Genomic_DNA"/>
</dbReference>
<accession>M2RGU3</accession>
<dbReference type="VEuPathDB" id="AmoebaDB:EHI5A_101220"/>